<dbReference type="PANTHER" id="PTHR45662">
    <property type="entry name" value="PHOSPHATIDYLINOSITIDE PHOSPHATASE SAC1"/>
    <property type="match status" value="1"/>
</dbReference>
<dbReference type="InterPro" id="IPR002013">
    <property type="entry name" value="SAC_dom"/>
</dbReference>
<dbReference type="PROSITE" id="PS50275">
    <property type="entry name" value="SAC"/>
    <property type="match status" value="1"/>
</dbReference>
<protein>
    <recommendedName>
        <fullName evidence="2">SAC domain-containing protein</fullName>
    </recommendedName>
</protein>
<keyword evidence="1" id="KW-0812">Transmembrane</keyword>
<dbReference type="AlphaFoldDB" id="A0A507FTB0"/>
<keyword evidence="1" id="KW-0472">Membrane</keyword>
<keyword evidence="4" id="KW-1185">Reference proteome</keyword>
<evidence type="ECO:0000313" key="4">
    <source>
        <dbReference type="Proteomes" id="UP000320333"/>
    </source>
</evidence>
<dbReference type="GO" id="GO:0043812">
    <property type="term" value="F:phosphatidylinositol-4-phosphate phosphatase activity"/>
    <property type="evidence" value="ECO:0007669"/>
    <property type="project" value="TreeGrafter"/>
</dbReference>
<name>A0A507FTB0_9FUNG</name>
<proteinExistence type="predicted"/>
<evidence type="ECO:0000259" key="2">
    <source>
        <dbReference type="PROSITE" id="PS50275"/>
    </source>
</evidence>
<sequence length="635" mass="71557">MSTVRVHDTLSLYQSSDSFTLEPVYANAAVQRHSLVFGRTSTPSLAPIRIDTPPAPTLAQEERDSVYGIIGIVTLNAGDHLILVTNRQKVAKILGNDIYKLTAHKIVPISKNGSLSLTAIQQRDDHVYLGMLDSLLGNGFWYFSYQADITRNIQRLADPTLVKQSLWEQADERFFWNKNLQTPLINLSKSHPETDIGAFILPLVCGFMEFKHLSYNSKRVSLGIISRRSKFRAGTRYNTRGVDVDGNVANCVETEQILMTTSDDGVEKVASYVQTRGSIPLFWEQQINVKYQPKMVIHDGAASFQSFKKHFNNQIAQYGPQIAVNLINKKGYEARLSETWSNLNAQLNDPQVRYLHFDFHHECKGNRWDRIEKLVAEIEADLIVQGYCVANGVVAAPGSGDVSVHSLRKQSSVVRTNCMDCLDRTNVVQSMLARRVIPMQLQDILGGTGVVEPEFEQAFKNLWADHADAISLVYTGTGALKTDFTRTGKRSPAGVLNDLNNSIVRYVKNNFFDGERQDSFDLFLGNYHVNALATSPFELENRPTRYIVLPALMTLGVFMFLITLIMFHYSAFYYVLALLFWISVVVASQRAIVYYGTDFVDKPRLVRPQVLSPELKISEKPTSIYSPTEEDVKKK</sequence>
<feature type="transmembrane region" description="Helical" evidence="1">
    <location>
        <begin position="546"/>
        <end position="567"/>
    </location>
</feature>
<feature type="domain" description="SAC" evidence="2">
    <location>
        <begin position="132"/>
        <end position="476"/>
    </location>
</feature>
<dbReference type="PANTHER" id="PTHR45662:SF2">
    <property type="entry name" value="PHOSPHATIDYLINOSITOL-3-PHOSPHATASE SAC1"/>
    <property type="match status" value="1"/>
</dbReference>
<dbReference type="GO" id="GO:0046856">
    <property type="term" value="P:phosphatidylinositol dephosphorylation"/>
    <property type="evidence" value="ECO:0007669"/>
    <property type="project" value="TreeGrafter"/>
</dbReference>
<dbReference type="STRING" id="246404.A0A507FTB0"/>
<evidence type="ECO:0000313" key="3">
    <source>
        <dbReference type="EMBL" id="TPX78067.1"/>
    </source>
</evidence>
<keyword evidence="1" id="KW-1133">Transmembrane helix</keyword>
<accession>A0A507FTB0</accession>
<organism evidence="3 4">
    <name type="scientific">Chytriomyces confervae</name>
    <dbReference type="NCBI Taxonomy" id="246404"/>
    <lineage>
        <taxon>Eukaryota</taxon>
        <taxon>Fungi</taxon>
        <taxon>Fungi incertae sedis</taxon>
        <taxon>Chytridiomycota</taxon>
        <taxon>Chytridiomycota incertae sedis</taxon>
        <taxon>Chytridiomycetes</taxon>
        <taxon>Chytridiales</taxon>
        <taxon>Chytriomycetaceae</taxon>
        <taxon>Chytriomyces</taxon>
    </lineage>
</organism>
<gene>
    <name evidence="3" type="ORF">CcCBS67573_g00715</name>
</gene>
<evidence type="ECO:0000256" key="1">
    <source>
        <dbReference type="SAM" id="Phobius"/>
    </source>
</evidence>
<dbReference type="EMBL" id="QEAP01000010">
    <property type="protein sequence ID" value="TPX78067.1"/>
    <property type="molecule type" value="Genomic_DNA"/>
</dbReference>
<dbReference type="OrthoDB" id="405996at2759"/>
<comment type="caution">
    <text evidence="3">The sequence shown here is derived from an EMBL/GenBank/DDBJ whole genome shotgun (WGS) entry which is preliminary data.</text>
</comment>
<reference evidence="3 4" key="1">
    <citation type="journal article" date="2019" name="Sci. Rep.">
        <title>Comparative genomics of chytrid fungi reveal insights into the obligate biotrophic and pathogenic lifestyle of Synchytrium endobioticum.</title>
        <authorList>
            <person name="van de Vossenberg B.T.L.H."/>
            <person name="Warris S."/>
            <person name="Nguyen H.D.T."/>
            <person name="van Gent-Pelzer M.P.E."/>
            <person name="Joly D.L."/>
            <person name="van de Geest H.C."/>
            <person name="Bonants P.J.M."/>
            <person name="Smith D.S."/>
            <person name="Levesque C.A."/>
            <person name="van der Lee T.A.J."/>
        </authorList>
    </citation>
    <scope>NUCLEOTIDE SEQUENCE [LARGE SCALE GENOMIC DNA]</scope>
    <source>
        <strain evidence="3 4">CBS 675.73</strain>
    </source>
</reference>
<dbReference type="GO" id="GO:0005783">
    <property type="term" value="C:endoplasmic reticulum"/>
    <property type="evidence" value="ECO:0007669"/>
    <property type="project" value="TreeGrafter"/>
</dbReference>
<feature type="transmembrane region" description="Helical" evidence="1">
    <location>
        <begin position="573"/>
        <end position="595"/>
    </location>
</feature>
<dbReference type="Proteomes" id="UP000320333">
    <property type="component" value="Unassembled WGS sequence"/>
</dbReference>
<dbReference type="Pfam" id="PF02383">
    <property type="entry name" value="Syja_N"/>
    <property type="match status" value="1"/>
</dbReference>